<protein>
    <submittedName>
        <fullName evidence="5">Carbonic anhydrase</fullName>
    </submittedName>
</protein>
<dbReference type="EMBL" id="RBAK01000012">
    <property type="protein sequence ID" value="RKN41045.1"/>
    <property type="molecule type" value="Genomic_DNA"/>
</dbReference>
<organism evidence="5 6">
    <name type="scientific">Micromonospora endolithica</name>
    <dbReference type="NCBI Taxonomy" id="230091"/>
    <lineage>
        <taxon>Bacteria</taxon>
        <taxon>Bacillati</taxon>
        <taxon>Actinomycetota</taxon>
        <taxon>Actinomycetes</taxon>
        <taxon>Micromonosporales</taxon>
        <taxon>Micromonosporaceae</taxon>
        <taxon>Micromonospora</taxon>
    </lineage>
</organism>
<evidence type="ECO:0000256" key="3">
    <source>
        <dbReference type="PIRSR" id="PIRSR601765-1"/>
    </source>
</evidence>
<sequence>MDATGSRPQGWRISPSSALARLRAGHHRFRVGAPPATPAGAGPVAAVLSCADPQPEAATVFGGTDVYAVRTAGLEVGPASLGSLEYAVEHLGVPLVVVLGHATCSLPGGSGSDRVRAMLTALRRRSPMLDQAVRSGRCGLHGMIWHDTHRTLGEVRPLLPPPARRGGRLRPPTRTPTRPS</sequence>
<dbReference type="AlphaFoldDB" id="A0A3A9YYQ6"/>
<evidence type="ECO:0000256" key="1">
    <source>
        <dbReference type="ARBA" id="ARBA00006217"/>
    </source>
</evidence>
<feature type="compositionally biased region" description="Low complexity" evidence="4">
    <location>
        <begin position="169"/>
        <end position="180"/>
    </location>
</feature>
<dbReference type="Proteomes" id="UP000281726">
    <property type="component" value="Unassembled WGS sequence"/>
</dbReference>
<evidence type="ECO:0000313" key="5">
    <source>
        <dbReference type="EMBL" id="RKN41045.1"/>
    </source>
</evidence>
<keyword evidence="3" id="KW-0862">Zinc</keyword>
<dbReference type="InterPro" id="IPR001765">
    <property type="entry name" value="Carbonic_anhydrase"/>
</dbReference>
<dbReference type="OrthoDB" id="3397369at2"/>
<comment type="caution">
    <text evidence="5">The sequence shown here is derived from an EMBL/GenBank/DDBJ whole genome shotgun (WGS) entry which is preliminary data.</text>
</comment>
<comment type="function">
    <text evidence="2">Catalyzes the reversible hydration of carbon dioxide to form bicarbonate.</text>
</comment>
<reference evidence="5 6" key="1">
    <citation type="journal article" date="2004" name="Syst. Appl. Microbiol.">
        <title>Cryptoendolithic actinomycetes from antarctic sandstone rock samples: Micromonospora endolithica sp. nov. and two isolates related to Micromonospora coerulea Jensen 1932.</title>
        <authorList>
            <person name="Hirsch P."/>
            <person name="Mevs U."/>
            <person name="Kroppenstedt R.M."/>
            <person name="Schumann P."/>
            <person name="Stackebrandt E."/>
        </authorList>
    </citation>
    <scope>NUCLEOTIDE SEQUENCE [LARGE SCALE GENOMIC DNA]</scope>
    <source>
        <strain evidence="5 6">JCM 12677</strain>
    </source>
</reference>
<keyword evidence="3" id="KW-0479">Metal-binding</keyword>
<feature type="binding site" evidence="3">
    <location>
        <position position="50"/>
    </location>
    <ligand>
        <name>Zn(2+)</name>
        <dbReference type="ChEBI" id="CHEBI:29105"/>
    </ligand>
</feature>
<dbReference type="GO" id="GO:0008270">
    <property type="term" value="F:zinc ion binding"/>
    <property type="evidence" value="ECO:0007669"/>
    <property type="project" value="InterPro"/>
</dbReference>
<accession>A0A3A9YYQ6</accession>
<dbReference type="SMART" id="SM00947">
    <property type="entry name" value="Pro_CA"/>
    <property type="match status" value="1"/>
</dbReference>
<feature type="binding site" evidence="3">
    <location>
        <position position="52"/>
    </location>
    <ligand>
        <name>Zn(2+)</name>
        <dbReference type="ChEBI" id="CHEBI:29105"/>
    </ligand>
</feature>
<dbReference type="GO" id="GO:0004089">
    <property type="term" value="F:carbonate dehydratase activity"/>
    <property type="evidence" value="ECO:0007669"/>
    <property type="project" value="InterPro"/>
</dbReference>
<dbReference type="SUPFAM" id="SSF53056">
    <property type="entry name" value="beta-carbonic anhydrase, cab"/>
    <property type="match status" value="1"/>
</dbReference>
<name>A0A3A9YYQ6_9ACTN</name>
<gene>
    <name evidence="5" type="ORF">D7223_25200</name>
</gene>
<dbReference type="InterPro" id="IPR036874">
    <property type="entry name" value="Carbonic_anhydrase_sf"/>
</dbReference>
<evidence type="ECO:0000256" key="4">
    <source>
        <dbReference type="SAM" id="MobiDB-lite"/>
    </source>
</evidence>
<keyword evidence="6" id="KW-1185">Reference proteome</keyword>
<comment type="similarity">
    <text evidence="1">Belongs to the beta-class carbonic anhydrase family.</text>
</comment>
<dbReference type="Pfam" id="PF00484">
    <property type="entry name" value="Pro_CA"/>
    <property type="match status" value="1"/>
</dbReference>
<feature type="region of interest" description="Disordered" evidence="4">
    <location>
        <begin position="156"/>
        <end position="180"/>
    </location>
</feature>
<proteinExistence type="inferred from homology"/>
<evidence type="ECO:0000256" key="2">
    <source>
        <dbReference type="ARBA" id="ARBA00024993"/>
    </source>
</evidence>
<feature type="binding site" evidence="3">
    <location>
        <position position="101"/>
    </location>
    <ligand>
        <name>Zn(2+)</name>
        <dbReference type="ChEBI" id="CHEBI:29105"/>
    </ligand>
</feature>
<dbReference type="RefSeq" id="WP_120730926.1">
    <property type="nucleotide sequence ID" value="NZ_RBAK01000012.1"/>
</dbReference>
<comment type="cofactor">
    <cofactor evidence="3">
        <name>Zn(2+)</name>
        <dbReference type="ChEBI" id="CHEBI:29105"/>
    </cofactor>
    <text evidence="3">Binds 1 zinc ion per subunit.</text>
</comment>
<evidence type="ECO:0000313" key="6">
    <source>
        <dbReference type="Proteomes" id="UP000281726"/>
    </source>
</evidence>
<feature type="binding site" evidence="3">
    <location>
        <position position="104"/>
    </location>
    <ligand>
        <name>Zn(2+)</name>
        <dbReference type="ChEBI" id="CHEBI:29105"/>
    </ligand>
</feature>
<dbReference type="Gene3D" id="3.40.1050.10">
    <property type="entry name" value="Carbonic anhydrase"/>
    <property type="match status" value="1"/>
</dbReference>